<organism evidence="2 3">
    <name type="scientific">Collybia nuda</name>
    <dbReference type="NCBI Taxonomy" id="64659"/>
    <lineage>
        <taxon>Eukaryota</taxon>
        <taxon>Fungi</taxon>
        <taxon>Dikarya</taxon>
        <taxon>Basidiomycota</taxon>
        <taxon>Agaricomycotina</taxon>
        <taxon>Agaricomycetes</taxon>
        <taxon>Agaricomycetidae</taxon>
        <taxon>Agaricales</taxon>
        <taxon>Tricholomatineae</taxon>
        <taxon>Clitocybaceae</taxon>
        <taxon>Collybia</taxon>
    </lineage>
</organism>
<comment type="caution">
    <text evidence="2">The sequence shown here is derived from an EMBL/GenBank/DDBJ whole genome shotgun (WGS) entry which is preliminary data.</text>
</comment>
<sequence length="109" mass="11887">MFLIVTMITMLNSRASLRLELDDPLEIAPSAFVESGLVNRSKIRFAAPPEDISAVQTDTRTVEITKDNFTTGSRKSNDPNGMKDSHSLGDETTASRVSRGPEVEGCRTS</sequence>
<keyword evidence="3" id="KW-1185">Reference proteome</keyword>
<evidence type="ECO:0000313" key="2">
    <source>
        <dbReference type="EMBL" id="KAF9458250.1"/>
    </source>
</evidence>
<evidence type="ECO:0000313" key="3">
    <source>
        <dbReference type="Proteomes" id="UP000807353"/>
    </source>
</evidence>
<reference evidence="2" key="1">
    <citation type="submission" date="2020-11" db="EMBL/GenBank/DDBJ databases">
        <authorList>
            <consortium name="DOE Joint Genome Institute"/>
            <person name="Ahrendt S."/>
            <person name="Riley R."/>
            <person name="Andreopoulos W."/>
            <person name="Labutti K."/>
            <person name="Pangilinan J."/>
            <person name="Ruiz-Duenas F.J."/>
            <person name="Barrasa J.M."/>
            <person name="Sanchez-Garcia M."/>
            <person name="Camarero S."/>
            <person name="Miyauchi S."/>
            <person name="Serrano A."/>
            <person name="Linde D."/>
            <person name="Babiker R."/>
            <person name="Drula E."/>
            <person name="Ayuso-Fernandez I."/>
            <person name="Pacheco R."/>
            <person name="Padilla G."/>
            <person name="Ferreira P."/>
            <person name="Barriuso J."/>
            <person name="Kellner H."/>
            <person name="Castanera R."/>
            <person name="Alfaro M."/>
            <person name="Ramirez L."/>
            <person name="Pisabarro A.G."/>
            <person name="Kuo A."/>
            <person name="Tritt A."/>
            <person name="Lipzen A."/>
            <person name="He G."/>
            <person name="Yan M."/>
            <person name="Ng V."/>
            <person name="Cullen D."/>
            <person name="Martin F."/>
            <person name="Rosso M.-N."/>
            <person name="Henrissat B."/>
            <person name="Hibbett D."/>
            <person name="Martinez A.T."/>
            <person name="Grigoriev I.V."/>
        </authorList>
    </citation>
    <scope>NUCLEOTIDE SEQUENCE</scope>
    <source>
        <strain evidence="2">CBS 247.69</strain>
    </source>
</reference>
<dbReference type="AlphaFoldDB" id="A0A9P5XWT3"/>
<name>A0A9P5XWT3_9AGAR</name>
<evidence type="ECO:0000256" key="1">
    <source>
        <dbReference type="SAM" id="MobiDB-lite"/>
    </source>
</evidence>
<feature type="region of interest" description="Disordered" evidence="1">
    <location>
        <begin position="64"/>
        <end position="109"/>
    </location>
</feature>
<feature type="compositionally biased region" description="Basic and acidic residues" evidence="1">
    <location>
        <begin position="75"/>
        <end position="89"/>
    </location>
</feature>
<accession>A0A9P5XWT3</accession>
<dbReference type="EMBL" id="MU150346">
    <property type="protein sequence ID" value="KAF9458250.1"/>
    <property type="molecule type" value="Genomic_DNA"/>
</dbReference>
<gene>
    <name evidence="2" type="ORF">BDZ94DRAFT_1271228</name>
</gene>
<feature type="compositionally biased region" description="Basic and acidic residues" evidence="1">
    <location>
        <begin position="99"/>
        <end position="109"/>
    </location>
</feature>
<proteinExistence type="predicted"/>
<dbReference type="Proteomes" id="UP000807353">
    <property type="component" value="Unassembled WGS sequence"/>
</dbReference>
<protein>
    <submittedName>
        <fullName evidence="2">Uncharacterized protein</fullName>
    </submittedName>
</protein>